<name>A0A9X1XET8_9BACL</name>
<organism evidence="2 3">
    <name type="scientific">Fictibacillus marinisediminis</name>
    <dbReference type="NCBI Taxonomy" id="2878389"/>
    <lineage>
        <taxon>Bacteria</taxon>
        <taxon>Bacillati</taxon>
        <taxon>Bacillota</taxon>
        <taxon>Bacilli</taxon>
        <taxon>Bacillales</taxon>
        <taxon>Fictibacillaceae</taxon>
        <taxon>Fictibacillus</taxon>
    </lineage>
</organism>
<accession>A0A9X1XET8</accession>
<dbReference type="Pfam" id="PF01636">
    <property type="entry name" value="APH"/>
    <property type="match status" value="1"/>
</dbReference>
<dbReference type="Proteomes" id="UP001139011">
    <property type="component" value="Unassembled WGS sequence"/>
</dbReference>
<dbReference type="Gene3D" id="3.90.1200.10">
    <property type="match status" value="1"/>
</dbReference>
<dbReference type="InterPro" id="IPR002575">
    <property type="entry name" value="Aminoglycoside_PTrfase"/>
</dbReference>
<feature type="domain" description="Aminoglycoside phosphotransferase" evidence="1">
    <location>
        <begin position="23"/>
        <end position="226"/>
    </location>
</feature>
<evidence type="ECO:0000259" key="1">
    <source>
        <dbReference type="Pfam" id="PF01636"/>
    </source>
</evidence>
<comment type="caution">
    <text evidence="2">The sequence shown here is derived from an EMBL/GenBank/DDBJ whole genome shotgun (WGS) entry which is preliminary data.</text>
</comment>
<evidence type="ECO:0000313" key="2">
    <source>
        <dbReference type="EMBL" id="MCK6256304.1"/>
    </source>
</evidence>
<evidence type="ECO:0000313" key="3">
    <source>
        <dbReference type="Proteomes" id="UP001139011"/>
    </source>
</evidence>
<keyword evidence="3" id="KW-1185">Reference proteome</keyword>
<sequence length="287" mass="32878">MDTDRIVKDLYTQGIIESKDAVYEPLSGGTTSTIGLLRDGSRKQWVLKFNEPNVIKAEAEFLNEYENIPFLPLLVYKDPANRFIVYPFLAGTTDSSGTHKTNILSSLVHHVLNYYQLFSEASGWGYRDDLKHSREPFLEDEIRSVKEIIHSGLLEKEDYELIAELAKQRSKSKESELSYLLHGDCGYHNFLFSEQELSGLIDPQTFIGHPLHDLVFAFCSTPNELTQETIIPAARQLKMWNYDEQVLNEEVLLGLFTRLARSSQHHPSDLPAYLKAWEKWKVLVSPA</sequence>
<dbReference type="SUPFAM" id="SSF56112">
    <property type="entry name" value="Protein kinase-like (PK-like)"/>
    <property type="match status" value="1"/>
</dbReference>
<dbReference type="RefSeq" id="WP_248251999.1">
    <property type="nucleotide sequence ID" value="NZ_JAIWJX010000002.1"/>
</dbReference>
<dbReference type="AlphaFoldDB" id="A0A9X1XET8"/>
<dbReference type="InterPro" id="IPR011009">
    <property type="entry name" value="Kinase-like_dom_sf"/>
</dbReference>
<protein>
    <submittedName>
        <fullName evidence="2">Aminoglycoside phosphotransferase family protein</fullName>
    </submittedName>
</protein>
<proteinExistence type="predicted"/>
<gene>
    <name evidence="2" type="ORF">LCY76_06805</name>
</gene>
<reference evidence="2" key="1">
    <citation type="submission" date="2021-09" db="EMBL/GenBank/DDBJ databases">
        <title>Genome analysis of Fictibacillus sp. KIGAM418 isolated from marine sediment.</title>
        <authorList>
            <person name="Seo M.-J."/>
            <person name="Cho E.-S."/>
            <person name="Hwang C.Y."/>
        </authorList>
    </citation>
    <scope>NUCLEOTIDE SEQUENCE</scope>
    <source>
        <strain evidence="2">KIGAM418</strain>
    </source>
</reference>
<dbReference type="EMBL" id="JAIWJX010000002">
    <property type="protein sequence ID" value="MCK6256304.1"/>
    <property type="molecule type" value="Genomic_DNA"/>
</dbReference>